<dbReference type="EMBL" id="FQZK01000006">
    <property type="protein sequence ID" value="SHJ42063.1"/>
    <property type="molecule type" value="Genomic_DNA"/>
</dbReference>
<evidence type="ECO:0000313" key="2">
    <source>
        <dbReference type="EMBL" id="SHJ42063.1"/>
    </source>
</evidence>
<name>A0A1M6J5U8_9ACTN</name>
<dbReference type="STRING" id="758803.SAMN05421803_1062"/>
<gene>
    <name evidence="2" type="ORF">SAMN05421803_1062</name>
</gene>
<dbReference type="AlphaFoldDB" id="A0A1M6J5U8"/>
<evidence type="ECO:0000313" key="3">
    <source>
        <dbReference type="Proteomes" id="UP000184452"/>
    </source>
</evidence>
<dbReference type="InterPro" id="IPR013785">
    <property type="entry name" value="Aldolase_TIM"/>
</dbReference>
<organism evidence="2 3">
    <name type="scientific">Nocardiopsis flavescens</name>
    <dbReference type="NCBI Taxonomy" id="758803"/>
    <lineage>
        <taxon>Bacteria</taxon>
        <taxon>Bacillati</taxon>
        <taxon>Actinomycetota</taxon>
        <taxon>Actinomycetes</taxon>
        <taxon>Streptosporangiales</taxon>
        <taxon>Nocardiopsidaceae</taxon>
        <taxon>Nocardiopsis</taxon>
    </lineage>
</organism>
<proteinExistence type="predicted"/>
<reference evidence="2 3" key="1">
    <citation type="submission" date="2016-11" db="EMBL/GenBank/DDBJ databases">
        <authorList>
            <person name="Jaros S."/>
            <person name="Januszkiewicz K."/>
            <person name="Wedrychowicz H."/>
        </authorList>
    </citation>
    <scope>NUCLEOTIDE SEQUENCE [LARGE SCALE GENOMIC DNA]</scope>
    <source>
        <strain evidence="2 3">CGMCC 4.5723</strain>
    </source>
</reference>
<keyword evidence="3" id="KW-1185">Reference proteome</keyword>
<feature type="region of interest" description="Disordered" evidence="1">
    <location>
        <begin position="1"/>
        <end position="31"/>
    </location>
</feature>
<accession>A0A1M6J5U8</accession>
<dbReference type="Proteomes" id="UP000184452">
    <property type="component" value="Unassembled WGS sequence"/>
</dbReference>
<dbReference type="InterPro" id="IPR011060">
    <property type="entry name" value="RibuloseP-bd_barrel"/>
</dbReference>
<dbReference type="SUPFAM" id="SSF51366">
    <property type="entry name" value="Ribulose-phoshate binding barrel"/>
    <property type="match status" value="1"/>
</dbReference>
<dbReference type="Gene3D" id="3.20.20.70">
    <property type="entry name" value="Aldolase class I"/>
    <property type="match status" value="1"/>
</dbReference>
<protein>
    <submittedName>
        <fullName evidence="2">Uncharacterized protein</fullName>
    </submittedName>
</protein>
<evidence type="ECO:0000256" key="1">
    <source>
        <dbReference type="SAM" id="MobiDB-lite"/>
    </source>
</evidence>
<feature type="compositionally biased region" description="Basic and acidic residues" evidence="1">
    <location>
        <begin position="1"/>
        <end position="22"/>
    </location>
</feature>
<sequence length="98" mass="10351">MRGEQEPVDRTGSRRTARREPIPIDPEADGNRPLALASMIRACSQLPVAISGGFSAADDAFAGSGDRDIVIVGRSVADSATSSDMAHRLSTIVSKINR</sequence>